<sequence length="328" mass="36390">SFLFVLCSASTFGQTTPTTPPPHPRSRPSLRCSSSSLQSISQRRRVAYGAVSPLPVSFALPLLLSYCPPRLLLPVIHPLASSGICESDSPSHPVTLTRPIFLSLFLPRRLTFHLPPPDFGLLASVSSFIAHLPFLHLYLPRHLHILSPSLSLSLVSCGFTVLPPSIPGPRRRPALPLLFPPAMSGNRARAGAPHAQHVGPYRLERTLGKGQTGLVRLGVHCVTGRKVAVKIINRGALSPAVLTKVEREIAILKLIEHPHVLKLYDVYENKRHLYLVLEHVAGGELFDYLVRKGRLSPREARKFFRQIVSALHFCHLHSIWYVGEERKL</sequence>
<keyword evidence="2" id="KW-0723">Serine/threonine-protein kinase</keyword>
<evidence type="ECO:0000313" key="13">
    <source>
        <dbReference type="Proteomes" id="UP000694388"/>
    </source>
</evidence>
<protein>
    <recommendedName>
        <fullName evidence="1">non-specific serine/threonine protein kinase</fullName>
        <ecNumber evidence="1">2.7.11.1</ecNumber>
    </recommendedName>
</protein>
<dbReference type="AlphaFoldDB" id="A0A8C4QSH1"/>
<comment type="catalytic activity">
    <reaction evidence="8">
        <text>L-seryl-[protein] + ATP = O-phospho-L-seryl-[protein] + ADP + H(+)</text>
        <dbReference type="Rhea" id="RHEA:17989"/>
        <dbReference type="Rhea" id="RHEA-COMP:9863"/>
        <dbReference type="Rhea" id="RHEA-COMP:11604"/>
        <dbReference type="ChEBI" id="CHEBI:15378"/>
        <dbReference type="ChEBI" id="CHEBI:29999"/>
        <dbReference type="ChEBI" id="CHEBI:30616"/>
        <dbReference type="ChEBI" id="CHEBI:83421"/>
        <dbReference type="ChEBI" id="CHEBI:456216"/>
        <dbReference type="EC" id="2.7.11.1"/>
    </reaction>
</comment>
<keyword evidence="3" id="KW-0808">Transferase</keyword>
<feature type="domain" description="Protein kinase" evidence="11">
    <location>
        <begin position="201"/>
        <end position="328"/>
    </location>
</feature>
<dbReference type="FunFam" id="3.30.200.20:FF:000003">
    <property type="entry name" value="Non-specific serine/threonine protein kinase"/>
    <property type="match status" value="1"/>
</dbReference>
<evidence type="ECO:0000256" key="2">
    <source>
        <dbReference type="ARBA" id="ARBA00022527"/>
    </source>
</evidence>
<reference evidence="12" key="1">
    <citation type="submission" date="2025-08" db="UniProtKB">
        <authorList>
            <consortium name="Ensembl"/>
        </authorList>
    </citation>
    <scope>IDENTIFICATION</scope>
</reference>
<evidence type="ECO:0000256" key="5">
    <source>
        <dbReference type="ARBA" id="ARBA00022777"/>
    </source>
</evidence>
<keyword evidence="13" id="KW-1185">Reference proteome</keyword>
<keyword evidence="5" id="KW-0418">Kinase</keyword>
<dbReference type="PANTHER" id="PTHR24346:SF110">
    <property type="entry name" value="NON-SPECIFIC SERINE_THREONINE PROTEIN KINASE"/>
    <property type="match status" value="1"/>
</dbReference>
<evidence type="ECO:0000256" key="8">
    <source>
        <dbReference type="ARBA" id="ARBA00048679"/>
    </source>
</evidence>
<dbReference type="PROSITE" id="PS50011">
    <property type="entry name" value="PROTEIN_KINASE_DOM"/>
    <property type="match status" value="1"/>
</dbReference>
<dbReference type="PROSITE" id="PS00107">
    <property type="entry name" value="PROTEIN_KINASE_ATP"/>
    <property type="match status" value="1"/>
</dbReference>
<dbReference type="FunFam" id="1.10.510.10:FF:000571">
    <property type="entry name" value="Maternal embryonic leucine zipper kinase"/>
    <property type="match status" value="1"/>
</dbReference>
<keyword evidence="4 9" id="KW-0547">Nucleotide-binding</keyword>
<dbReference type="GO" id="GO:0035556">
    <property type="term" value="P:intracellular signal transduction"/>
    <property type="evidence" value="ECO:0007669"/>
    <property type="project" value="TreeGrafter"/>
</dbReference>
<evidence type="ECO:0000256" key="6">
    <source>
        <dbReference type="ARBA" id="ARBA00022840"/>
    </source>
</evidence>
<comment type="catalytic activity">
    <reaction evidence="7">
        <text>L-threonyl-[protein] + ATP = O-phospho-L-threonyl-[protein] + ADP + H(+)</text>
        <dbReference type="Rhea" id="RHEA:46608"/>
        <dbReference type="Rhea" id="RHEA-COMP:11060"/>
        <dbReference type="Rhea" id="RHEA-COMP:11605"/>
        <dbReference type="ChEBI" id="CHEBI:15378"/>
        <dbReference type="ChEBI" id="CHEBI:30013"/>
        <dbReference type="ChEBI" id="CHEBI:30616"/>
        <dbReference type="ChEBI" id="CHEBI:61977"/>
        <dbReference type="ChEBI" id="CHEBI:456216"/>
        <dbReference type="EC" id="2.7.11.1"/>
    </reaction>
</comment>
<dbReference type="GO" id="GO:0004674">
    <property type="term" value="F:protein serine/threonine kinase activity"/>
    <property type="evidence" value="ECO:0007669"/>
    <property type="project" value="UniProtKB-KW"/>
</dbReference>
<keyword evidence="6 9" id="KW-0067">ATP-binding</keyword>
<dbReference type="PANTHER" id="PTHR24346">
    <property type="entry name" value="MAP/MICROTUBULE AFFINITY-REGULATING KINASE"/>
    <property type="match status" value="1"/>
</dbReference>
<dbReference type="SMART" id="SM00220">
    <property type="entry name" value="S_TKc"/>
    <property type="match status" value="1"/>
</dbReference>
<evidence type="ECO:0000256" key="1">
    <source>
        <dbReference type="ARBA" id="ARBA00012513"/>
    </source>
</evidence>
<proteinExistence type="predicted"/>
<evidence type="ECO:0000256" key="3">
    <source>
        <dbReference type="ARBA" id="ARBA00022679"/>
    </source>
</evidence>
<dbReference type="SUPFAM" id="SSF56112">
    <property type="entry name" value="Protein kinase-like (PK-like)"/>
    <property type="match status" value="1"/>
</dbReference>
<evidence type="ECO:0000256" key="10">
    <source>
        <dbReference type="SAM" id="MobiDB-lite"/>
    </source>
</evidence>
<dbReference type="InterPro" id="IPR011009">
    <property type="entry name" value="Kinase-like_dom_sf"/>
</dbReference>
<dbReference type="Pfam" id="PF00069">
    <property type="entry name" value="Pkinase"/>
    <property type="match status" value="1"/>
</dbReference>
<dbReference type="Proteomes" id="UP000694388">
    <property type="component" value="Unplaced"/>
</dbReference>
<dbReference type="EC" id="2.7.11.1" evidence="1"/>
<evidence type="ECO:0000256" key="4">
    <source>
        <dbReference type="ARBA" id="ARBA00022741"/>
    </source>
</evidence>
<dbReference type="InterPro" id="IPR017441">
    <property type="entry name" value="Protein_kinase_ATP_BS"/>
</dbReference>
<organism evidence="12 13">
    <name type="scientific">Eptatretus burgeri</name>
    <name type="common">Inshore hagfish</name>
    <dbReference type="NCBI Taxonomy" id="7764"/>
    <lineage>
        <taxon>Eukaryota</taxon>
        <taxon>Metazoa</taxon>
        <taxon>Chordata</taxon>
        <taxon>Craniata</taxon>
        <taxon>Vertebrata</taxon>
        <taxon>Cyclostomata</taxon>
        <taxon>Myxini</taxon>
        <taxon>Myxiniformes</taxon>
        <taxon>Myxinidae</taxon>
        <taxon>Eptatretinae</taxon>
        <taxon>Eptatretus</taxon>
    </lineage>
</organism>
<feature type="binding site" evidence="9">
    <location>
        <position position="230"/>
    </location>
    <ligand>
        <name>ATP</name>
        <dbReference type="ChEBI" id="CHEBI:30616"/>
    </ligand>
</feature>
<dbReference type="GeneTree" id="ENSGT00940000164511"/>
<reference evidence="12" key="2">
    <citation type="submission" date="2025-09" db="UniProtKB">
        <authorList>
            <consortium name="Ensembl"/>
        </authorList>
    </citation>
    <scope>IDENTIFICATION</scope>
</reference>
<name>A0A8C4QSH1_EPTBU</name>
<evidence type="ECO:0000256" key="9">
    <source>
        <dbReference type="PROSITE-ProRule" id="PRU10141"/>
    </source>
</evidence>
<dbReference type="Gene3D" id="3.30.200.20">
    <property type="entry name" value="Phosphorylase Kinase, domain 1"/>
    <property type="match status" value="1"/>
</dbReference>
<dbReference type="GO" id="GO:0005737">
    <property type="term" value="C:cytoplasm"/>
    <property type="evidence" value="ECO:0007669"/>
    <property type="project" value="TreeGrafter"/>
</dbReference>
<evidence type="ECO:0000259" key="11">
    <source>
        <dbReference type="PROSITE" id="PS50011"/>
    </source>
</evidence>
<evidence type="ECO:0000256" key="7">
    <source>
        <dbReference type="ARBA" id="ARBA00047899"/>
    </source>
</evidence>
<evidence type="ECO:0000313" key="12">
    <source>
        <dbReference type="Ensembl" id="ENSEBUP00000018717.1"/>
    </source>
</evidence>
<dbReference type="Gene3D" id="1.10.510.10">
    <property type="entry name" value="Transferase(Phosphotransferase) domain 1"/>
    <property type="match status" value="1"/>
</dbReference>
<accession>A0A8C4QSH1</accession>
<dbReference type="Ensembl" id="ENSEBUT00000019293.1">
    <property type="protein sequence ID" value="ENSEBUP00000018717.1"/>
    <property type="gene ID" value="ENSEBUG00000011669.1"/>
</dbReference>
<feature type="region of interest" description="Disordered" evidence="10">
    <location>
        <begin position="13"/>
        <end position="32"/>
    </location>
</feature>
<dbReference type="GO" id="GO:0005524">
    <property type="term" value="F:ATP binding"/>
    <property type="evidence" value="ECO:0007669"/>
    <property type="project" value="UniProtKB-UniRule"/>
</dbReference>
<dbReference type="InterPro" id="IPR000719">
    <property type="entry name" value="Prot_kinase_dom"/>
</dbReference>